<dbReference type="Proteomes" id="UP001157974">
    <property type="component" value="Unassembled WGS sequence"/>
</dbReference>
<dbReference type="PANTHER" id="PTHR46504:SF2">
    <property type="entry name" value="TRNASE Z TRZ1"/>
    <property type="match status" value="1"/>
</dbReference>
<evidence type="ECO:0000313" key="2">
    <source>
        <dbReference type="Proteomes" id="UP001157974"/>
    </source>
</evidence>
<dbReference type="PANTHER" id="PTHR46504">
    <property type="entry name" value="TRNASE Z TRZ1"/>
    <property type="match status" value="1"/>
</dbReference>
<evidence type="ECO:0008006" key="3">
    <source>
        <dbReference type="Google" id="ProtNLM"/>
    </source>
</evidence>
<evidence type="ECO:0000313" key="1">
    <source>
        <dbReference type="EMBL" id="KAJ8903623.1"/>
    </source>
</evidence>
<organism evidence="1 2">
    <name type="scientific">Rhodosorus marinus</name>
    <dbReference type="NCBI Taxonomy" id="101924"/>
    <lineage>
        <taxon>Eukaryota</taxon>
        <taxon>Rhodophyta</taxon>
        <taxon>Stylonematophyceae</taxon>
        <taxon>Stylonematales</taxon>
        <taxon>Stylonemataceae</taxon>
        <taxon>Rhodosorus</taxon>
    </lineage>
</organism>
<accession>A0AAV8URA8</accession>
<proteinExistence type="predicted"/>
<keyword evidence="2" id="KW-1185">Reference proteome</keyword>
<comment type="caution">
    <text evidence="1">The sequence shown here is derived from an EMBL/GenBank/DDBJ whole genome shotgun (WGS) entry which is preliminary data.</text>
</comment>
<dbReference type="SUPFAM" id="SSF56281">
    <property type="entry name" value="Metallo-hydrolase/oxidoreductase"/>
    <property type="match status" value="1"/>
</dbReference>
<dbReference type="InterPro" id="IPR036866">
    <property type="entry name" value="RibonucZ/Hydroxyglut_hydro"/>
</dbReference>
<dbReference type="EMBL" id="JAMWBK010000007">
    <property type="protein sequence ID" value="KAJ8903623.1"/>
    <property type="molecule type" value="Genomic_DNA"/>
</dbReference>
<dbReference type="Gene3D" id="3.60.15.10">
    <property type="entry name" value="Ribonuclease Z/Hydroxyacylglutathione hydrolase-like"/>
    <property type="match status" value="1"/>
</dbReference>
<sequence>MVIGVLTFKRISSGGGIQFRGRTRRYREIGEAAQLDEQLRRRRFDQSMPYKSGGRARDDRERGSLWIPQIGATLSGTSVSGIGTTIFVKEFGICFDAGRYHEGVEGARVYAITHGHSDHIGALHHILRVRGQNRAGSPTPTVVMPNCYKTNWMNLLKESTLLDAGPHGTPVELKQICSVHPIPYEEESDVNVPLAKGLRMKSLPMDHRVPTCAYVLMGSRRTVLEQYRNLPNKEIRRLVKAGEHVIEVTEEPVLGFTGDTTIDGIMKHESLLRARVLIMECTFMCDRTWKKAADTKHIHLEQLGQNADAFENEVIVLMHTSERYKYREASMRVMDLETRFPQLRGRLLLWKNP</sequence>
<protein>
    <recommendedName>
        <fullName evidence="3">Metallo-beta-lactamase domain-containing protein</fullName>
    </recommendedName>
</protein>
<dbReference type="AlphaFoldDB" id="A0AAV8URA8"/>
<reference evidence="1 2" key="1">
    <citation type="journal article" date="2023" name="Nat. Commun.">
        <title>Origin of minicircular mitochondrial genomes in red algae.</title>
        <authorList>
            <person name="Lee Y."/>
            <person name="Cho C.H."/>
            <person name="Lee Y.M."/>
            <person name="Park S.I."/>
            <person name="Yang J.H."/>
            <person name="West J.A."/>
            <person name="Bhattacharya D."/>
            <person name="Yoon H.S."/>
        </authorList>
    </citation>
    <scope>NUCLEOTIDE SEQUENCE [LARGE SCALE GENOMIC DNA]</scope>
    <source>
        <strain evidence="1 2">CCMP1338</strain>
        <tissue evidence="1">Whole cell</tissue>
    </source>
</reference>
<gene>
    <name evidence="1" type="ORF">NDN08_004725</name>
</gene>
<name>A0AAV8URA8_9RHOD</name>